<dbReference type="eggNOG" id="COG0631">
    <property type="taxonomic scope" value="Bacteria"/>
</dbReference>
<dbReference type="STRING" id="656024.FsymDg_0174"/>
<evidence type="ECO:0000256" key="4">
    <source>
        <dbReference type="ARBA" id="ARBA00022801"/>
    </source>
</evidence>
<evidence type="ECO:0000313" key="16">
    <source>
        <dbReference type="Proteomes" id="UP000001549"/>
    </source>
</evidence>
<feature type="region of interest" description="Disordered" evidence="12">
    <location>
        <begin position="258"/>
        <end position="310"/>
    </location>
</feature>
<evidence type="ECO:0000256" key="11">
    <source>
        <dbReference type="ARBA" id="ARBA00079123"/>
    </source>
</evidence>
<accession>F8B2M7</accession>
<evidence type="ECO:0000256" key="3">
    <source>
        <dbReference type="ARBA" id="ARBA00022723"/>
    </source>
</evidence>
<dbReference type="GO" id="GO:0004722">
    <property type="term" value="F:protein serine/threonine phosphatase activity"/>
    <property type="evidence" value="ECO:0007669"/>
    <property type="project" value="UniProtKB-EC"/>
</dbReference>
<keyword evidence="4" id="KW-0378">Hydrolase</keyword>
<dbReference type="SMART" id="SM00331">
    <property type="entry name" value="PP2C_SIG"/>
    <property type="match status" value="1"/>
</dbReference>
<reference evidence="15 16" key="1">
    <citation type="submission" date="2011-05" db="EMBL/GenBank/DDBJ databases">
        <title>Complete sequence of chromosome of Frankia symbiont of Datisca glomerata.</title>
        <authorList>
            <consortium name="US DOE Joint Genome Institute"/>
            <person name="Lucas S."/>
            <person name="Han J."/>
            <person name="Lapidus A."/>
            <person name="Cheng J.-F."/>
            <person name="Goodwin L."/>
            <person name="Pitluck S."/>
            <person name="Peters L."/>
            <person name="Mikhailova N."/>
            <person name="Chertkov O."/>
            <person name="Teshima H."/>
            <person name="Han C."/>
            <person name="Tapia R."/>
            <person name="Land M."/>
            <person name="Hauser L."/>
            <person name="Kyrpides N."/>
            <person name="Ivanova N."/>
            <person name="Pagani I."/>
            <person name="Berry A."/>
            <person name="Pawlowski K."/>
            <person name="Persson T."/>
            <person name="Vanden Heuvel B."/>
            <person name="Benson D."/>
            <person name="Woyke T."/>
        </authorList>
    </citation>
    <scope>NUCLEOTIDE SEQUENCE [LARGE SCALE GENOMIC DNA]</scope>
    <source>
        <strain evidence="16">4085684</strain>
    </source>
</reference>
<dbReference type="SUPFAM" id="SSF81606">
    <property type="entry name" value="PP2C-like"/>
    <property type="match status" value="1"/>
</dbReference>
<evidence type="ECO:0000259" key="14">
    <source>
        <dbReference type="PROSITE" id="PS51746"/>
    </source>
</evidence>
<feature type="region of interest" description="Disordered" evidence="12">
    <location>
        <begin position="466"/>
        <end position="485"/>
    </location>
</feature>
<dbReference type="EC" id="3.1.3.16" evidence="2"/>
<dbReference type="RefSeq" id="WP_013871743.1">
    <property type="nucleotide sequence ID" value="NC_015656.1"/>
</dbReference>
<feature type="compositionally biased region" description="Pro residues" evidence="12">
    <location>
        <begin position="470"/>
        <end position="479"/>
    </location>
</feature>
<sequence>MSLRLHYAVRSDVGHVREGNEDSAYAGARLLAVADGMGGHAAGEVASSTVISQLAALDDDVASGAVLEVLTESVHQANNQLREMSVKDGSLEGMGTTVTALLLAGSHLGVLHVGDSRAYLLRHQVLNQVTHDHTLVQDLVDQGRITAEQADTHPQRSLLMRALDGRDVEPDLSVREAIPDDRYLLCTDGLSGVVTEITIREALLLPTPQEAVDRLVELALKGGGPDNITVVVADIVEDDADDDARPLVAGAAAEKQTVPGALAARTGPNPRYGDQDSPAARGARIGRHSPTPPRAEGSDSVVDEDSPPLARRPPPRPAFIILCTVIVLTIATVWGWFYLHSRYYVGVDGEQVAIFEGVEGSIAGFSLHRLKEHSLPLSELNDDGRLQVEDGYSASSLTEIRDYVERLRTQFAVTHPADPTGAPTAAPTPLTVTATAQAGAGGEKNTGDAQAPLGVATTAPALCATAPGPNCVPPIPAAPSVPTSG</sequence>
<dbReference type="Gene3D" id="3.60.40.10">
    <property type="entry name" value="PPM-type phosphatase domain"/>
    <property type="match status" value="1"/>
</dbReference>
<dbReference type="KEGG" id="fsy:FsymDg_0174"/>
<evidence type="ECO:0000256" key="5">
    <source>
        <dbReference type="ARBA" id="ARBA00022912"/>
    </source>
</evidence>
<comment type="catalytic activity">
    <reaction evidence="8">
        <text>O-phospho-L-threonyl-[protein] + H2O = L-threonyl-[protein] + phosphate</text>
        <dbReference type="Rhea" id="RHEA:47004"/>
        <dbReference type="Rhea" id="RHEA-COMP:11060"/>
        <dbReference type="Rhea" id="RHEA-COMP:11605"/>
        <dbReference type="ChEBI" id="CHEBI:15377"/>
        <dbReference type="ChEBI" id="CHEBI:30013"/>
        <dbReference type="ChEBI" id="CHEBI:43474"/>
        <dbReference type="ChEBI" id="CHEBI:61977"/>
        <dbReference type="EC" id="3.1.3.16"/>
    </reaction>
</comment>
<dbReference type="InterPro" id="IPR036457">
    <property type="entry name" value="PPM-type-like_dom_sf"/>
</dbReference>
<evidence type="ECO:0000256" key="10">
    <source>
        <dbReference type="ARBA" id="ARBA00077741"/>
    </source>
</evidence>
<keyword evidence="13" id="KW-1133">Transmembrane helix</keyword>
<name>F8B2M7_9ACTN</name>
<evidence type="ECO:0000256" key="9">
    <source>
        <dbReference type="ARBA" id="ARBA00071184"/>
    </source>
</evidence>
<evidence type="ECO:0000256" key="6">
    <source>
        <dbReference type="ARBA" id="ARBA00023211"/>
    </source>
</evidence>
<dbReference type="CDD" id="cd00143">
    <property type="entry name" value="PP2Cc"/>
    <property type="match status" value="1"/>
</dbReference>
<dbReference type="SMART" id="SM00332">
    <property type="entry name" value="PP2Cc"/>
    <property type="match status" value="1"/>
</dbReference>
<evidence type="ECO:0000256" key="12">
    <source>
        <dbReference type="SAM" id="MobiDB-lite"/>
    </source>
</evidence>
<keyword evidence="5" id="KW-0904">Protein phosphatase</keyword>
<comment type="catalytic activity">
    <reaction evidence="7">
        <text>O-phospho-L-seryl-[protein] + H2O = L-seryl-[protein] + phosphate</text>
        <dbReference type="Rhea" id="RHEA:20629"/>
        <dbReference type="Rhea" id="RHEA-COMP:9863"/>
        <dbReference type="Rhea" id="RHEA-COMP:11604"/>
        <dbReference type="ChEBI" id="CHEBI:15377"/>
        <dbReference type="ChEBI" id="CHEBI:29999"/>
        <dbReference type="ChEBI" id="CHEBI:43474"/>
        <dbReference type="ChEBI" id="CHEBI:83421"/>
        <dbReference type="EC" id="3.1.3.16"/>
    </reaction>
</comment>
<dbReference type="PROSITE" id="PS51746">
    <property type="entry name" value="PPM_2"/>
    <property type="match status" value="1"/>
</dbReference>
<gene>
    <name evidence="15" type="ordered locus">FsymDg_0174</name>
</gene>
<proteinExistence type="predicted"/>
<evidence type="ECO:0000256" key="13">
    <source>
        <dbReference type="SAM" id="Phobius"/>
    </source>
</evidence>
<feature type="transmembrane region" description="Helical" evidence="13">
    <location>
        <begin position="318"/>
        <end position="339"/>
    </location>
</feature>
<evidence type="ECO:0000256" key="2">
    <source>
        <dbReference type="ARBA" id="ARBA00013081"/>
    </source>
</evidence>
<feature type="domain" description="PPM-type phosphatase" evidence="14">
    <location>
        <begin position="6"/>
        <end position="235"/>
    </location>
</feature>
<keyword evidence="3" id="KW-0479">Metal-binding</keyword>
<dbReference type="InterPro" id="IPR015655">
    <property type="entry name" value="PP2C"/>
</dbReference>
<organism evidence="15 16">
    <name type="scientific">Candidatus Protofrankia datiscae</name>
    <dbReference type="NCBI Taxonomy" id="2716812"/>
    <lineage>
        <taxon>Bacteria</taxon>
        <taxon>Bacillati</taxon>
        <taxon>Actinomycetota</taxon>
        <taxon>Actinomycetes</taxon>
        <taxon>Frankiales</taxon>
        <taxon>Frankiaceae</taxon>
        <taxon>Protofrankia</taxon>
    </lineage>
</organism>
<evidence type="ECO:0000256" key="8">
    <source>
        <dbReference type="ARBA" id="ARBA00048336"/>
    </source>
</evidence>
<dbReference type="GO" id="GO:0046872">
    <property type="term" value="F:metal ion binding"/>
    <property type="evidence" value="ECO:0007669"/>
    <property type="project" value="UniProtKB-KW"/>
</dbReference>
<evidence type="ECO:0000256" key="7">
    <source>
        <dbReference type="ARBA" id="ARBA00047761"/>
    </source>
</evidence>
<keyword evidence="13" id="KW-0812">Transmembrane</keyword>
<evidence type="ECO:0000256" key="1">
    <source>
        <dbReference type="ARBA" id="ARBA00001936"/>
    </source>
</evidence>
<keyword evidence="6" id="KW-0464">Manganese</keyword>
<dbReference type="InterPro" id="IPR001932">
    <property type="entry name" value="PPM-type_phosphatase-like_dom"/>
</dbReference>
<dbReference type="Proteomes" id="UP000001549">
    <property type="component" value="Chromosome"/>
</dbReference>
<comment type="cofactor">
    <cofactor evidence="1">
        <name>Mn(2+)</name>
        <dbReference type="ChEBI" id="CHEBI:29035"/>
    </cofactor>
</comment>
<evidence type="ECO:0000313" key="15">
    <source>
        <dbReference type="EMBL" id="AEH07747.1"/>
    </source>
</evidence>
<dbReference type="HOGENOM" id="CLU_025431_1_1_11"/>
<dbReference type="Pfam" id="PF00481">
    <property type="entry name" value="PP2C"/>
    <property type="match status" value="1"/>
</dbReference>
<dbReference type="AlphaFoldDB" id="F8B2M7"/>
<dbReference type="FunFam" id="3.60.40.10:FF:000002">
    <property type="entry name" value="Serine/threonine phosphatase stp"/>
    <property type="match status" value="1"/>
</dbReference>
<protein>
    <recommendedName>
        <fullName evidence="9">Serine/threonine protein phosphatase PstP</fullName>
        <ecNumber evidence="2">3.1.3.16</ecNumber>
    </recommendedName>
    <alternativeName>
        <fullName evidence="11">Mycobacterial Ser/Thr phosphatase</fullName>
    </alternativeName>
    <alternativeName>
        <fullName evidence="10">PP2C-family Ser/Thr phosphatase</fullName>
    </alternativeName>
</protein>
<keyword evidence="13" id="KW-0472">Membrane</keyword>
<dbReference type="PANTHER" id="PTHR47992">
    <property type="entry name" value="PROTEIN PHOSPHATASE"/>
    <property type="match status" value="1"/>
</dbReference>
<keyword evidence="16" id="KW-1185">Reference proteome</keyword>
<dbReference type="EMBL" id="CP002801">
    <property type="protein sequence ID" value="AEH07747.1"/>
    <property type="molecule type" value="Genomic_DNA"/>
</dbReference>